<dbReference type="PANTHER" id="PTHR13754">
    <property type="entry name" value="METALLO-BETA-LACTAMASE SUPERFAMILY PROTEIN"/>
    <property type="match status" value="1"/>
</dbReference>
<protein>
    <recommendedName>
        <fullName evidence="1">Metallo-beta-lactamase domain-containing protein</fullName>
    </recommendedName>
</protein>
<dbReference type="CDD" id="cd07713">
    <property type="entry name" value="DHPS-like_MBL-fold"/>
    <property type="match status" value="1"/>
</dbReference>
<dbReference type="InterPro" id="IPR041712">
    <property type="entry name" value="DHPS-like_MBL-fold"/>
</dbReference>
<keyword evidence="3" id="KW-1185">Reference proteome</keyword>
<evidence type="ECO:0000259" key="1">
    <source>
        <dbReference type="Pfam" id="PF00753"/>
    </source>
</evidence>
<dbReference type="Pfam" id="PF00753">
    <property type="entry name" value="Lactamase_B"/>
    <property type="match status" value="1"/>
</dbReference>
<dbReference type="Proteomes" id="UP000249299">
    <property type="component" value="Unassembled WGS sequence"/>
</dbReference>
<dbReference type="Gene3D" id="3.60.15.10">
    <property type="entry name" value="Ribonuclease Z/Hydroxyacylglutathione hydrolase-like"/>
    <property type="match status" value="1"/>
</dbReference>
<proteinExistence type="predicted"/>
<dbReference type="InterPro" id="IPR001279">
    <property type="entry name" value="Metallo-B-lactamas"/>
</dbReference>
<dbReference type="EMBL" id="NPEV01000010">
    <property type="protein sequence ID" value="RAI28321.1"/>
    <property type="molecule type" value="Genomic_DNA"/>
</dbReference>
<gene>
    <name evidence="2" type="ORF">CH339_06785</name>
</gene>
<organism evidence="2 3">
    <name type="scientific">Rhodobium orientis</name>
    <dbReference type="NCBI Taxonomy" id="34017"/>
    <lineage>
        <taxon>Bacteria</taxon>
        <taxon>Pseudomonadati</taxon>
        <taxon>Pseudomonadota</taxon>
        <taxon>Alphaproteobacteria</taxon>
        <taxon>Hyphomicrobiales</taxon>
        <taxon>Rhodobiaceae</taxon>
        <taxon>Rhodobium</taxon>
    </lineage>
</organism>
<name>A0A327JQJ6_9HYPH</name>
<dbReference type="RefSeq" id="WP_111433577.1">
    <property type="nucleotide sequence ID" value="NZ_JACIGG010000009.1"/>
</dbReference>
<dbReference type="GO" id="GO:0016740">
    <property type="term" value="F:transferase activity"/>
    <property type="evidence" value="ECO:0007669"/>
    <property type="project" value="TreeGrafter"/>
</dbReference>
<comment type="caution">
    <text evidence="2">The sequence shown here is derived from an EMBL/GenBank/DDBJ whole genome shotgun (WGS) entry which is preliminary data.</text>
</comment>
<feature type="domain" description="Metallo-beta-lactamase" evidence="1">
    <location>
        <begin position="23"/>
        <end position="81"/>
    </location>
</feature>
<dbReference type="PANTHER" id="PTHR13754:SF13">
    <property type="entry name" value="METALLO-BETA-LACTAMASE SUPERFAMILY PROTEIN (AFU_ORTHOLOGUE AFUA_3G07630)"/>
    <property type="match status" value="1"/>
</dbReference>
<evidence type="ECO:0000313" key="2">
    <source>
        <dbReference type="EMBL" id="RAI28321.1"/>
    </source>
</evidence>
<dbReference type="OrthoDB" id="9803916at2"/>
<dbReference type="InterPro" id="IPR036866">
    <property type="entry name" value="RibonucZ/Hydroxyglut_hydro"/>
</dbReference>
<sequence length="275" mass="30046">MIQITTVVENSPGEHKALRHEHGLCFHIDTGSDQILFDTGASDALLHNAQHLHIDLKRVGRVVLSHGHYDHTGGLRHLASVNEAFELVTGKGFFVEKYAALDAAYEFLGNDFDEDWLAARGIGHTTVAGPISELVPGIHIITDFERTHEDEAVNPRFKLRTDDGFVNDTFSDEVMLAIETPPGIVAVVGCSHPGIKNLLDTAEKRLGRPIHAVLGGTHLMEATPERLALTLDYLDRKGISVIGASHCTGPVATEKMRALGARHYHNHTGTSLVFH</sequence>
<evidence type="ECO:0000313" key="3">
    <source>
        <dbReference type="Proteomes" id="UP000249299"/>
    </source>
</evidence>
<dbReference type="InterPro" id="IPR052926">
    <property type="entry name" value="Metallo-beta-lactamase_dom"/>
</dbReference>
<dbReference type="SUPFAM" id="SSF56281">
    <property type="entry name" value="Metallo-hydrolase/oxidoreductase"/>
    <property type="match status" value="1"/>
</dbReference>
<dbReference type="AlphaFoldDB" id="A0A327JQJ6"/>
<accession>A0A327JQJ6</accession>
<reference evidence="2 3" key="1">
    <citation type="submission" date="2017-07" db="EMBL/GenBank/DDBJ databases">
        <title>Draft Genome Sequences of Select Purple Nonsulfur Bacteria.</title>
        <authorList>
            <person name="Lasarre B."/>
            <person name="Mckinlay J.B."/>
        </authorList>
    </citation>
    <scope>NUCLEOTIDE SEQUENCE [LARGE SCALE GENOMIC DNA]</scope>
    <source>
        <strain evidence="2 3">DSM 11290</strain>
    </source>
</reference>